<feature type="chain" id="PRO_5046920970" evidence="1">
    <location>
        <begin position="23"/>
        <end position="106"/>
    </location>
</feature>
<reference evidence="2 3" key="1">
    <citation type="submission" date="2023-09" db="EMBL/GenBank/DDBJ databases">
        <title>Thioclava shenzhenensis sp. nov., a multidrug resistant bacteria-antagonizing species isolated from coastal seawater.</title>
        <authorList>
            <person name="Long M."/>
        </authorList>
    </citation>
    <scope>NUCLEOTIDE SEQUENCE [LARGE SCALE GENOMIC DNA]</scope>
    <source>
        <strain evidence="2 3">FTW29</strain>
    </source>
</reference>
<name>A0ABZ1E1X1_9RHOB</name>
<proteinExistence type="predicted"/>
<keyword evidence="1" id="KW-0732">Signal</keyword>
<keyword evidence="3" id="KW-1185">Reference proteome</keyword>
<sequence length="106" mass="10673">MTLSFPHIARGAVLAGALLALAACGDKPLDGPDALVDGAARAVPAGYQIAQSPSGLIVMRDGTPFAADEGAEAKKVLSRWCGAQGVNSGLDDSFSNGTWVFPGGCK</sequence>
<protein>
    <submittedName>
        <fullName evidence="2">Uncharacterized protein</fullName>
    </submittedName>
</protein>
<accession>A0ABZ1E1X1</accession>
<evidence type="ECO:0000313" key="3">
    <source>
        <dbReference type="Proteomes" id="UP001623290"/>
    </source>
</evidence>
<dbReference type="RefSeq" id="WP_406721008.1">
    <property type="nucleotide sequence ID" value="NZ_CP135443.1"/>
</dbReference>
<dbReference type="EMBL" id="CP135443">
    <property type="protein sequence ID" value="WRY33944.1"/>
    <property type="molecule type" value="Genomic_DNA"/>
</dbReference>
<dbReference type="Proteomes" id="UP001623290">
    <property type="component" value="Chromosome"/>
</dbReference>
<evidence type="ECO:0000313" key="2">
    <source>
        <dbReference type="EMBL" id="WRY33944.1"/>
    </source>
</evidence>
<gene>
    <name evidence="2" type="ORF">RPE78_01240</name>
</gene>
<organism evidence="2 3">
    <name type="scientific">Thioclava litoralis</name>
    <dbReference type="NCBI Taxonomy" id="3076557"/>
    <lineage>
        <taxon>Bacteria</taxon>
        <taxon>Pseudomonadati</taxon>
        <taxon>Pseudomonadota</taxon>
        <taxon>Alphaproteobacteria</taxon>
        <taxon>Rhodobacterales</taxon>
        <taxon>Paracoccaceae</taxon>
        <taxon>Thioclava</taxon>
    </lineage>
</organism>
<feature type="signal peptide" evidence="1">
    <location>
        <begin position="1"/>
        <end position="22"/>
    </location>
</feature>
<evidence type="ECO:0000256" key="1">
    <source>
        <dbReference type="SAM" id="SignalP"/>
    </source>
</evidence>